<dbReference type="AlphaFoldDB" id="A0A7M7N9E5"/>
<dbReference type="FunFam" id="1.20.1070.10:FF:000340">
    <property type="entry name" value="Uncharacterized protein"/>
    <property type="match status" value="1"/>
</dbReference>
<dbReference type="PANTHER" id="PTHR24228:SF72">
    <property type="entry name" value="G-PROTEIN COUPLED RECEPTORS FAMILY 1 PROFILE DOMAIN-CONTAINING PROTEIN"/>
    <property type="match status" value="1"/>
</dbReference>
<dbReference type="GeneID" id="584038"/>
<dbReference type="SMART" id="SM01381">
    <property type="entry name" value="7TM_GPCR_Srsx"/>
    <property type="match status" value="1"/>
</dbReference>
<dbReference type="PRINTS" id="PR00237">
    <property type="entry name" value="GPCRRHODOPSN"/>
</dbReference>
<feature type="transmembrane region" description="Helical" evidence="9">
    <location>
        <begin position="285"/>
        <end position="302"/>
    </location>
</feature>
<dbReference type="InterPro" id="IPR000276">
    <property type="entry name" value="GPCR_Rhodpsn"/>
</dbReference>
<feature type="transmembrane region" description="Helical" evidence="9">
    <location>
        <begin position="107"/>
        <end position="128"/>
    </location>
</feature>
<reference evidence="11" key="2">
    <citation type="submission" date="2021-01" db="UniProtKB">
        <authorList>
            <consortium name="EnsemblMetazoa"/>
        </authorList>
    </citation>
    <scope>IDENTIFICATION</scope>
</reference>
<organism evidence="11 12">
    <name type="scientific">Strongylocentrotus purpuratus</name>
    <name type="common">Purple sea urchin</name>
    <dbReference type="NCBI Taxonomy" id="7668"/>
    <lineage>
        <taxon>Eukaryota</taxon>
        <taxon>Metazoa</taxon>
        <taxon>Echinodermata</taxon>
        <taxon>Eleutherozoa</taxon>
        <taxon>Echinozoa</taxon>
        <taxon>Echinoidea</taxon>
        <taxon>Euechinoidea</taxon>
        <taxon>Echinacea</taxon>
        <taxon>Camarodonta</taxon>
        <taxon>Echinidea</taxon>
        <taxon>Strongylocentrotidae</taxon>
        <taxon>Strongylocentrotus</taxon>
    </lineage>
</organism>
<dbReference type="GO" id="GO:0005886">
    <property type="term" value="C:plasma membrane"/>
    <property type="evidence" value="ECO:0007669"/>
    <property type="project" value="UniProtKB-SubCell"/>
</dbReference>
<protein>
    <recommendedName>
        <fullName evidence="10">G-protein coupled receptors family 1 profile domain-containing protein</fullName>
    </recommendedName>
</protein>
<evidence type="ECO:0000256" key="8">
    <source>
        <dbReference type="ARBA" id="ARBA00023224"/>
    </source>
</evidence>
<dbReference type="OrthoDB" id="10044919at2759"/>
<sequence>MNSTIPSMSTVFLNTTPAGNETEWELTDYKQRVFIGIIFILISVVGLVGNLMVIVAVNLSRKLQTATNVFVLNTSCVDLLNCLFLPFNAVSMLSRSGWPLPSGFCTVAGGITMVCLGATLVNLSLIAINRAYLIVNPRDNYCKLYSPVKLGLMVFFAWFYPIMAFALPPSLGIGKLGYSEAYKVCFWDDDHELVYINDYIVALTFLISFITIIVCYAMIYVHVRRHNRRLQVFYSNNHTKPSDAASTRELVNGSSIKITEKGHNCTLETQARKSRNKREIQITKNLFYVVCAFFLCILPYPITLTIPVKSIADVYAGVLLMANSCVNPLIYSFKHPHFNVIFRMMVRGHLDEIPQPSTLLKFILRSTGIDRQRSSSNLRTNETGSTR</sequence>
<proteinExistence type="predicted"/>
<dbReference type="EnsemblMetazoa" id="XM_783922">
    <property type="protein sequence ID" value="XP_789015"/>
    <property type="gene ID" value="LOC584038"/>
</dbReference>
<keyword evidence="2" id="KW-1003">Cell membrane</keyword>
<feature type="transmembrane region" description="Helical" evidence="9">
    <location>
        <begin position="199"/>
        <end position="221"/>
    </location>
</feature>
<evidence type="ECO:0000256" key="3">
    <source>
        <dbReference type="ARBA" id="ARBA00022692"/>
    </source>
</evidence>
<feature type="transmembrane region" description="Helical" evidence="9">
    <location>
        <begin position="69"/>
        <end position="87"/>
    </location>
</feature>
<evidence type="ECO:0000256" key="6">
    <source>
        <dbReference type="ARBA" id="ARBA00023136"/>
    </source>
</evidence>
<dbReference type="GO" id="GO:0004930">
    <property type="term" value="F:G protein-coupled receptor activity"/>
    <property type="evidence" value="ECO:0007669"/>
    <property type="project" value="UniProtKB-KW"/>
</dbReference>
<evidence type="ECO:0000256" key="4">
    <source>
        <dbReference type="ARBA" id="ARBA00022989"/>
    </source>
</evidence>
<dbReference type="Gene3D" id="1.20.1070.10">
    <property type="entry name" value="Rhodopsin 7-helix transmembrane proteins"/>
    <property type="match status" value="1"/>
</dbReference>
<dbReference type="KEGG" id="spu:584038"/>
<dbReference type="EnsemblMetazoa" id="XM_030977265">
    <property type="protein sequence ID" value="XP_030833125"/>
    <property type="gene ID" value="LOC584038"/>
</dbReference>
<evidence type="ECO:0000256" key="1">
    <source>
        <dbReference type="ARBA" id="ARBA00004651"/>
    </source>
</evidence>
<feature type="transmembrane region" description="Helical" evidence="9">
    <location>
        <begin position="33"/>
        <end position="57"/>
    </location>
</feature>
<dbReference type="InterPro" id="IPR017452">
    <property type="entry name" value="GPCR_Rhodpsn_7TM"/>
</dbReference>
<keyword evidence="12" id="KW-1185">Reference proteome</keyword>
<keyword evidence="5" id="KW-0297">G-protein coupled receptor</keyword>
<keyword evidence="6 9" id="KW-0472">Membrane</keyword>
<accession>A0A7M7N9E5</accession>
<feature type="transmembrane region" description="Helical" evidence="9">
    <location>
        <begin position="148"/>
        <end position="167"/>
    </location>
</feature>
<evidence type="ECO:0000256" key="7">
    <source>
        <dbReference type="ARBA" id="ARBA00023170"/>
    </source>
</evidence>
<evidence type="ECO:0000313" key="12">
    <source>
        <dbReference type="Proteomes" id="UP000007110"/>
    </source>
</evidence>
<dbReference type="InParanoid" id="A0A7M7N9E5"/>
<dbReference type="Proteomes" id="UP000007110">
    <property type="component" value="Unassembled WGS sequence"/>
</dbReference>
<evidence type="ECO:0000256" key="5">
    <source>
        <dbReference type="ARBA" id="ARBA00023040"/>
    </source>
</evidence>
<dbReference type="SUPFAM" id="SSF81321">
    <property type="entry name" value="Family A G protein-coupled receptor-like"/>
    <property type="match status" value="1"/>
</dbReference>
<evidence type="ECO:0000256" key="2">
    <source>
        <dbReference type="ARBA" id="ARBA00022475"/>
    </source>
</evidence>
<dbReference type="RefSeq" id="XP_789015.1">
    <property type="nucleotide sequence ID" value="XM_783922.5"/>
</dbReference>
<dbReference type="RefSeq" id="XP_030833125.1">
    <property type="nucleotide sequence ID" value="XM_030977265.1"/>
</dbReference>
<dbReference type="OMA" id="AVITHPK"/>
<name>A0A7M7N9E5_STRPU</name>
<dbReference type="PROSITE" id="PS50262">
    <property type="entry name" value="G_PROTEIN_RECEP_F1_2"/>
    <property type="match status" value="1"/>
</dbReference>
<dbReference type="Pfam" id="PF00001">
    <property type="entry name" value="7tm_1"/>
    <property type="match status" value="1"/>
</dbReference>
<comment type="subcellular location">
    <subcellularLocation>
        <location evidence="1">Cell membrane</location>
        <topology evidence="1">Multi-pass membrane protein</topology>
    </subcellularLocation>
</comment>
<keyword evidence="8" id="KW-0807">Transducer</keyword>
<keyword evidence="7" id="KW-0675">Receptor</keyword>
<keyword evidence="4 9" id="KW-1133">Transmembrane helix</keyword>
<evidence type="ECO:0000256" key="9">
    <source>
        <dbReference type="SAM" id="Phobius"/>
    </source>
</evidence>
<feature type="transmembrane region" description="Helical" evidence="9">
    <location>
        <begin position="314"/>
        <end position="333"/>
    </location>
</feature>
<dbReference type="CDD" id="cd00637">
    <property type="entry name" value="7tm_classA_rhodopsin-like"/>
    <property type="match status" value="1"/>
</dbReference>
<evidence type="ECO:0000259" key="10">
    <source>
        <dbReference type="PROSITE" id="PS50262"/>
    </source>
</evidence>
<keyword evidence="3 9" id="KW-0812">Transmembrane</keyword>
<feature type="domain" description="G-protein coupled receptors family 1 profile" evidence="10">
    <location>
        <begin position="49"/>
        <end position="331"/>
    </location>
</feature>
<dbReference type="PANTHER" id="PTHR24228">
    <property type="entry name" value="B2 BRADYKININ RECEPTOR/ANGIOTENSIN II RECEPTOR"/>
    <property type="match status" value="1"/>
</dbReference>
<dbReference type="GO" id="GO:0007186">
    <property type="term" value="P:G protein-coupled receptor signaling pathway"/>
    <property type="evidence" value="ECO:0000318"/>
    <property type="project" value="GO_Central"/>
</dbReference>
<evidence type="ECO:0000313" key="11">
    <source>
        <dbReference type="EnsemblMetazoa" id="XP_030833125"/>
    </source>
</evidence>
<reference evidence="12" key="1">
    <citation type="submission" date="2015-02" db="EMBL/GenBank/DDBJ databases">
        <title>Genome sequencing for Strongylocentrotus purpuratus.</title>
        <authorList>
            <person name="Murali S."/>
            <person name="Liu Y."/>
            <person name="Vee V."/>
            <person name="English A."/>
            <person name="Wang M."/>
            <person name="Skinner E."/>
            <person name="Han Y."/>
            <person name="Muzny D.M."/>
            <person name="Worley K.C."/>
            <person name="Gibbs R.A."/>
        </authorList>
    </citation>
    <scope>NUCLEOTIDE SEQUENCE</scope>
</reference>
<dbReference type="FunCoup" id="A0A7M7N9E5">
    <property type="interactions" value="43"/>
</dbReference>